<evidence type="ECO:0000313" key="4">
    <source>
        <dbReference type="Proteomes" id="UP001236270"/>
    </source>
</evidence>
<dbReference type="GeneID" id="67875777"/>
<evidence type="ECO:0000313" key="3">
    <source>
        <dbReference type="EMBL" id="MDQ2310965.1"/>
    </source>
</evidence>
<dbReference type="RefSeq" id="WP_225823395.1">
    <property type="nucleotide sequence ID" value="NZ_CP020388.1"/>
</dbReference>
<evidence type="ECO:0000256" key="1">
    <source>
        <dbReference type="ARBA" id="ARBA00008769"/>
    </source>
</evidence>
<reference evidence="3" key="1">
    <citation type="submission" date="2023-08" db="EMBL/GenBank/DDBJ databases">
        <title>WGS of pathogenic bacterial species, Los Angeles County Public Health Laboratories.</title>
        <authorList>
            <person name="Garrigues J.M."/>
            <person name="Green N.M."/>
        </authorList>
    </citation>
    <scope>NUCLEOTIDE SEQUENCE</scope>
    <source>
        <strain evidence="3">LACPHL-BACT-2023-00068</strain>
    </source>
</reference>
<organism evidence="3 4">
    <name type="scientific">Pluralibacter gergoviae</name>
    <name type="common">Enterobacter gergoviae</name>
    <dbReference type="NCBI Taxonomy" id="61647"/>
    <lineage>
        <taxon>Bacteria</taxon>
        <taxon>Pseudomonadati</taxon>
        <taxon>Pseudomonadota</taxon>
        <taxon>Gammaproteobacteria</taxon>
        <taxon>Enterobacterales</taxon>
        <taxon>Enterobacteriaceae</taxon>
        <taxon>Pluralibacter</taxon>
    </lineage>
</organism>
<accession>A0AAW8HR89</accession>
<comment type="caution">
    <text evidence="3">The sequence shown here is derived from an EMBL/GenBank/DDBJ whole genome shotgun (WGS) entry which is preliminary data.</text>
</comment>
<feature type="signal peptide" evidence="2">
    <location>
        <begin position="1"/>
        <end position="30"/>
    </location>
</feature>
<dbReference type="InterPro" id="IPR038673">
    <property type="entry name" value="OprB_sf"/>
</dbReference>
<dbReference type="Proteomes" id="UP001236270">
    <property type="component" value="Unassembled WGS sequence"/>
</dbReference>
<sequence length="242" mass="26490">MTLRCTQPTKKMIFIPSAITLALFSGSALAGSWTCEQLDKLNTRSQQVVTPSSICESLVGDAGGFRSALADNGWGVQLSFSPNMLYDLKGHSHHPQQYSGQNFTWSQSTSLDITYDLSRIGFSKDAQLTISPLWSTSNYNDGYPRVHNIANLAINQPFFDGQLELQYGYYPLIRQFYGMVLGGNSSSAALGPTSVIPVQVGISLNAPTPTFSVITRDSDKKFYNNFAVSRSMSPGGFLEDIK</sequence>
<feature type="chain" id="PRO_5043364654" evidence="2">
    <location>
        <begin position="31"/>
        <end position="242"/>
    </location>
</feature>
<gene>
    <name evidence="3" type="ORF">RBJ30_17930</name>
</gene>
<dbReference type="EMBL" id="JAVDNV010000013">
    <property type="protein sequence ID" value="MDQ2310965.1"/>
    <property type="molecule type" value="Genomic_DNA"/>
</dbReference>
<keyword evidence="2" id="KW-0732">Signal</keyword>
<protein>
    <submittedName>
        <fullName evidence="3">Uncharacterized protein</fullName>
    </submittedName>
</protein>
<dbReference type="Gene3D" id="2.40.160.180">
    <property type="entry name" value="Carbohydrate-selective porin OprB"/>
    <property type="match status" value="1"/>
</dbReference>
<comment type="similarity">
    <text evidence="1">Belongs to the OprB family.</text>
</comment>
<evidence type="ECO:0000256" key="2">
    <source>
        <dbReference type="SAM" id="SignalP"/>
    </source>
</evidence>
<proteinExistence type="inferred from homology"/>
<dbReference type="AlphaFoldDB" id="A0AAW8HR89"/>
<name>A0AAW8HR89_PLUGE</name>